<dbReference type="EMBL" id="LSBJ02000007">
    <property type="protein sequence ID" value="OWT42702.1"/>
    <property type="molecule type" value="Genomic_DNA"/>
</dbReference>
<evidence type="ECO:0000256" key="1">
    <source>
        <dbReference type="SAM" id="MobiDB-lite"/>
    </source>
</evidence>
<comment type="caution">
    <text evidence="2">The sequence shown here is derived from an EMBL/GenBank/DDBJ whole genome shotgun (WGS) entry which is preliminary data.</text>
</comment>
<dbReference type="GeneID" id="33936980"/>
<sequence>MTLAIRKEPDIVTETEGTTSFCPKHKNFLPNNRESLSFFLLNTHNPRKWQSSHPSLATTHSSFLFQSRRGLGECHCLGLSSHRGQVLREEAKSPERDGHHCPKLALNAGGVFSPRTVPSRA</sequence>
<evidence type="ECO:0000313" key="3">
    <source>
        <dbReference type="Proteomes" id="UP000078397"/>
    </source>
</evidence>
<organism evidence="2 3">
    <name type="scientific">Pochonia chlamydosporia 170</name>
    <dbReference type="NCBI Taxonomy" id="1380566"/>
    <lineage>
        <taxon>Eukaryota</taxon>
        <taxon>Fungi</taxon>
        <taxon>Dikarya</taxon>
        <taxon>Ascomycota</taxon>
        <taxon>Pezizomycotina</taxon>
        <taxon>Sordariomycetes</taxon>
        <taxon>Hypocreomycetidae</taxon>
        <taxon>Hypocreales</taxon>
        <taxon>Clavicipitaceae</taxon>
        <taxon>Pochonia</taxon>
    </lineage>
</organism>
<dbReference type="AlphaFoldDB" id="A0A219AQ57"/>
<accession>A0A219AQ57</accession>
<dbReference type="KEGG" id="pchm:VFPPC_18115"/>
<proteinExistence type="predicted"/>
<keyword evidence="3" id="KW-1185">Reference proteome</keyword>
<name>A0A219AQ57_METCM</name>
<feature type="region of interest" description="Disordered" evidence="1">
    <location>
        <begin position="90"/>
        <end position="121"/>
    </location>
</feature>
<gene>
    <name evidence="2" type="ORF">VFPPC_18115</name>
</gene>
<protein>
    <submittedName>
        <fullName evidence="2">Uncharacterized protein</fullName>
    </submittedName>
</protein>
<evidence type="ECO:0000313" key="2">
    <source>
        <dbReference type="EMBL" id="OWT42702.1"/>
    </source>
</evidence>
<feature type="compositionally biased region" description="Basic and acidic residues" evidence="1">
    <location>
        <begin position="90"/>
        <end position="100"/>
    </location>
</feature>
<dbReference type="RefSeq" id="XP_022285183.1">
    <property type="nucleotide sequence ID" value="XM_022429771.1"/>
</dbReference>
<dbReference type="Proteomes" id="UP000078397">
    <property type="component" value="Unassembled WGS sequence"/>
</dbReference>
<reference evidence="2 3" key="1">
    <citation type="journal article" date="2016" name="PLoS Pathog.">
        <title>Biosynthesis of antibiotic leucinostatins in bio-control fungus Purpureocillium lilacinum and their inhibition on phytophthora revealed by genome mining.</title>
        <authorList>
            <person name="Wang G."/>
            <person name="Liu Z."/>
            <person name="Lin R."/>
            <person name="Li E."/>
            <person name="Mao Z."/>
            <person name="Ling J."/>
            <person name="Yang Y."/>
            <person name="Yin W.B."/>
            <person name="Xie B."/>
        </authorList>
    </citation>
    <scope>NUCLEOTIDE SEQUENCE [LARGE SCALE GENOMIC DNA]</scope>
    <source>
        <strain evidence="2">170</strain>
    </source>
</reference>